<dbReference type="AlphaFoldDB" id="A0A4V1D8H4"/>
<dbReference type="RefSeq" id="WP_136547209.1">
    <property type="nucleotide sequence ID" value="NZ_CP031093.1"/>
</dbReference>
<name>A0A4V1D8H4_9ALTE</name>
<gene>
    <name evidence="2" type="ORF">soil367_04230</name>
</gene>
<evidence type="ECO:0000313" key="3">
    <source>
        <dbReference type="Proteomes" id="UP000298049"/>
    </source>
</evidence>
<reference evidence="2 3" key="1">
    <citation type="submission" date="2018-07" db="EMBL/GenBank/DDBJ databases">
        <title>Marsedoiliclastica nanhaica gen. nov. sp. nov., a novel marine hydrocarbonoclastic bacterium isolated from an in-situ enriched hydrocarbon-degrading consortium in deep-sea sediment.</title>
        <authorList>
            <person name="Dong C."/>
            <person name="Ma T."/>
            <person name="Liu R."/>
            <person name="Shao Z."/>
        </authorList>
    </citation>
    <scope>NUCLEOTIDE SEQUENCE [LARGE SCALE GENOMIC DNA]</scope>
    <source>
        <strain evidence="3">soil36-7</strain>
    </source>
</reference>
<organism evidence="2 3">
    <name type="scientific">Hydrocarboniclastica marina</name>
    <dbReference type="NCBI Taxonomy" id="2259620"/>
    <lineage>
        <taxon>Bacteria</taxon>
        <taxon>Pseudomonadati</taxon>
        <taxon>Pseudomonadota</taxon>
        <taxon>Gammaproteobacteria</taxon>
        <taxon>Alteromonadales</taxon>
        <taxon>Alteromonadaceae</taxon>
        <taxon>Hydrocarboniclastica</taxon>
    </lineage>
</organism>
<dbReference type="KEGG" id="hmi:soil367_04230"/>
<dbReference type="EMBL" id="CP031093">
    <property type="protein sequence ID" value="QCF25200.1"/>
    <property type="molecule type" value="Genomic_DNA"/>
</dbReference>
<accession>A0A4V1D8H4</accession>
<proteinExistence type="predicted"/>
<sequence length="145" mass="16143">MADTKNVAKHLNNLIQLDYDAIAAYDAAIERLENPDFETKLREFRDDHLAHVEKLGELVQAQGSEPASSSDMKKVLTKGQVVMGGLVGDGAILEAMKLNEDQTNSMYEAETAEDMPPEVHQALERGLADERRHRAWIQKTLAEIA</sequence>
<dbReference type="OrthoDB" id="7166292at2"/>
<dbReference type="InterPro" id="IPR019052">
    <property type="entry name" value="DUF2383"/>
</dbReference>
<evidence type="ECO:0000259" key="1">
    <source>
        <dbReference type="Pfam" id="PF09537"/>
    </source>
</evidence>
<protein>
    <submittedName>
        <fullName evidence="2">Ferritin-like domain-containing protein</fullName>
    </submittedName>
</protein>
<dbReference type="Pfam" id="PF09537">
    <property type="entry name" value="DUF2383"/>
    <property type="match status" value="1"/>
</dbReference>
<dbReference type="CDD" id="cd00657">
    <property type="entry name" value="Ferritin_like"/>
    <property type="match status" value="1"/>
</dbReference>
<dbReference type="InterPro" id="IPR012347">
    <property type="entry name" value="Ferritin-like"/>
</dbReference>
<dbReference type="InterPro" id="IPR009078">
    <property type="entry name" value="Ferritin-like_SF"/>
</dbReference>
<evidence type="ECO:0000313" key="2">
    <source>
        <dbReference type="EMBL" id="QCF25200.1"/>
    </source>
</evidence>
<keyword evidence="3" id="KW-1185">Reference proteome</keyword>
<feature type="domain" description="DUF2383" evidence="1">
    <location>
        <begin position="7"/>
        <end position="108"/>
    </location>
</feature>
<dbReference type="Proteomes" id="UP000298049">
    <property type="component" value="Chromosome"/>
</dbReference>
<dbReference type="SUPFAM" id="SSF47240">
    <property type="entry name" value="Ferritin-like"/>
    <property type="match status" value="1"/>
</dbReference>
<dbReference type="Gene3D" id="1.20.1260.10">
    <property type="match status" value="1"/>
</dbReference>